<evidence type="ECO:0000313" key="5">
    <source>
        <dbReference type="EMBL" id="KAI1727889.1"/>
    </source>
</evidence>
<accession>A0AAD4NHX8</accession>
<dbReference type="PROSITE" id="PS50889">
    <property type="entry name" value="S4"/>
    <property type="match status" value="1"/>
</dbReference>
<dbReference type="InterPro" id="IPR006224">
    <property type="entry name" value="PsdUridine_synth_RluA-like_CS"/>
</dbReference>
<proteinExistence type="inferred from homology"/>
<comment type="caution">
    <text evidence="5">The sequence shown here is derived from an EMBL/GenBank/DDBJ whole genome shotgun (WGS) entry which is preliminary data.</text>
</comment>
<reference evidence="5" key="1">
    <citation type="submission" date="2022-01" db="EMBL/GenBank/DDBJ databases">
        <title>Genome Sequence Resource for Two Populations of Ditylenchus destructor, the Migratory Endoparasitic Phytonematode.</title>
        <authorList>
            <person name="Zhang H."/>
            <person name="Lin R."/>
            <person name="Xie B."/>
        </authorList>
    </citation>
    <scope>NUCLEOTIDE SEQUENCE</scope>
    <source>
        <strain evidence="5">BazhouSP</strain>
    </source>
</reference>
<evidence type="ECO:0000256" key="1">
    <source>
        <dbReference type="PIRSR" id="PIRSR606225-1"/>
    </source>
</evidence>
<feature type="active site" evidence="1">
    <location>
        <position position="183"/>
    </location>
</feature>
<dbReference type="Pfam" id="PF00849">
    <property type="entry name" value="PseudoU_synth_2"/>
    <property type="match status" value="1"/>
</dbReference>
<dbReference type="CDD" id="cd02557">
    <property type="entry name" value="PseudoU_synth_ScRIB2"/>
    <property type="match status" value="1"/>
</dbReference>
<dbReference type="Proteomes" id="UP001201812">
    <property type="component" value="Unassembled WGS sequence"/>
</dbReference>
<dbReference type="AlphaFoldDB" id="A0AAD4NHX8"/>
<gene>
    <name evidence="5" type="ORF">DdX_00028</name>
</gene>
<dbReference type="Gene3D" id="3.30.2350.10">
    <property type="entry name" value="Pseudouridine synthase"/>
    <property type="match status" value="1"/>
</dbReference>
<sequence length="438" mass="50875">MGKWKKSEDETLNNKAGLRKNRPNTFRLEKYTEMTPARLTYKIVDGIRYLDPYWSMYGSYTKGRWVGREVSEAFTSEFLSHNRYYVSAAIRMGRLFVNGKQMVDPNYRLQANDRLIHLGHRHEHPILAEPGIEVLVDNDKWFVINKPPSIPVHTCGQYRFHSVIGMLSQLHKITGLKICHRLDRTTSGLLILAKDSETDQQFKRLQDKRQLFKEYICKVEGIFPDGEIECNEPIGTLSLSMGIQCVRPDGKESRSKFKVISTNIEENSSIVSCWIDTGRTHQIRVHLQYLGYPIIDDSMYNSTVWGPEKGRGANYGKSMDELRLAVQDRHKASVWFEKENPEYEERLKHIASNPSQVPEHIDLDNLCVDDLPNYDPICLGCNVAKRVPPRVHFGLKLHCRRYKSEHWEFTAPLPDWAKDAEESKHEHTGEERKHLSFF</sequence>
<evidence type="ECO:0000256" key="2">
    <source>
        <dbReference type="PROSITE-ProRule" id="PRU00182"/>
    </source>
</evidence>
<dbReference type="NCBIfam" id="TIGR00005">
    <property type="entry name" value="rluA_subfam"/>
    <property type="match status" value="1"/>
</dbReference>
<dbReference type="GO" id="GO:0009982">
    <property type="term" value="F:pseudouridine synthase activity"/>
    <property type="evidence" value="ECO:0007669"/>
    <property type="project" value="InterPro"/>
</dbReference>
<dbReference type="GO" id="GO:0000455">
    <property type="term" value="P:enzyme-directed rRNA pseudouridine synthesis"/>
    <property type="evidence" value="ECO:0007669"/>
    <property type="project" value="TreeGrafter"/>
</dbReference>
<feature type="domain" description="Pseudouridine synthase RsuA/RluA-like" evidence="4">
    <location>
        <begin position="141"/>
        <end position="288"/>
    </location>
</feature>
<dbReference type="CDD" id="cd00165">
    <property type="entry name" value="S4"/>
    <property type="match status" value="1"/>
</dbReference>
<comment type="similarity">
    <text evidence="3">Belongs to the pseudouridine synthase RluA family.</text>
</comment>
<keyword evidence="2" id="KW-0694">RNA-binding</keyword>
<dbReference type="EMBL" id="JAKKPZ010000001">
    <property type="protein sequence ID" value="KAI1727889.1"/>
    <property type="molecule type" value="Genomic_DNA"/>
</dbReference>
<evidence type="ECO:0000259" key="4">
    <source>
        <dbReference type="Pfam" id="PF00849"/>
    </source>
</evidence>
<dbReference type="PROSITE" id="PS01129">
    <property type="entry name" value="PSI_RLU"/>
    <property type="match status" value="1"/>
</dbReference>
<protein>
    <recommendedName>
        <fullName evidence="3">Pseudouridine synthase</fullName>
        <ecNumber evidence="3">5.4.99.-</ecNumber>
    </recommendedName>
</protein>
<keyword evidence="6" id="KW-1185">Reference proteome</keyword>
<evidence type="ECO:0000313" key="6">
    <source>
        <dbReference type="Proteomes" id="UP001201812"/>
    </source>
</evidence>
<dbReference type="InterPro" id="IPR050188">
    <property type="entry name" value="RluA_PseudoU_synthase"/>
</dbReference>
<dbReference type="EC" id="5.4.99.-" evidence="3"/>
<dbReference type="PANTHER" id="PTHR21600">
    <property type="entry name" value="MITOCHONDRIAL RNA PSEUDOURIDINE SYNTHASE"/>
    <property type="match status" value="1"/>
</dbReference>
<keyword evidence="3" id="KW-0413">Isomerase</keyword>
<evidence type="ECO:0000256" key="3">
    <source>
        <dbReference type="RuleBase" id="RU362028"/>
    </source>
</evidence>
<dbReference type="InterPro" id="IPR006225">
    <property type="entry name" value="PsdUridine_synth_RluC/D"/>
</dbReference>
<organism evidence="5 6">
    <name type="scientific">Ditylenchus destructor</name>
    <dbReference type="NCBI Taxonomy" id="166010"/>
    <lineage>
        <taxon>Eukaryota</taxon>
        <taxon>Metazoa</taxon>
        <taxon>Ecdysozoa</taxon>
        <taxon>Nematoda</taxon>
        <taxon>Chromadorea</taxon>
        <taxon>Rhabditida</taxon>
        <taxon>Tylenchina</taxon>
        <taxon>Tylenchomorpha</taxon>
        <taxon>Sphaerularioidea</taxon>
        <taxon>Anguinidae</taxon>
        <taxon>Anguininae</taxon>
        <taxon>Ditylenchus</taxon>
    </lineage>
</organism>
<comment type="function">
    <text evidence="3">Responsible for synthesis of pseudouridine from uracil.</text>
</comment>
<dbReference type="InterPro" id="IPR006145">
    <property type="entry name" value="PsdUridine_synth_RsuA/RluA"/>
</dbReference>
<dbReference type="GO" id="GO:0003723">
    <property type="term" value="F:RNA binding"/>
    <property type="evidence" value="ECO:0007669"/>
    <property type="project" value="UniProtKB-KW"/>
</dbReference>
<comment type="catalytic activity">
    <reaction evidence="3">
        <text>a uridine in RNA = a pseudouridine in RNA</text>
        <dbReference type="Rhea" id="RHEA:48348"/>
        <dbReference type="Rhea" id="RHEA-COMP:12068"/>
        <dbReference type="Rhea" id="RHEA-COMP:12069"/>
        <dbReference type="ChEBI" id="CHEBI:65314"/>
        <dbReference type="ChEBI" id="CHEBI:65315"/>
    </reaction>
</comment>
<dbReference type="InterPro" id="IPR020103">
    <property type="entry name" value="PsdUridine_synth_cat_dom_sf"/>
</dbReference>
<name>A0AAD4NHX8_9BILA</name>
<dbReference type="SUPFAM" id="SSF55120">
    <property type="entry name" value="Pseudouridine synthase"/>
    <property type="match status" value="1"/>
</dbReference>
<dbReference type="PANTHER" id="PTHR21600:SF40">
    <property type="entry name" value="PSEUDOURIDYLATE SYNTHASE RPUSD2"/>
    <property type="match status" value="1"/>
</dbReference>